<dbReference type="InterPro" id="IPR001623">
    <property type="entry name" value="DnaJ_domain"/>
</dbReference>
<dbReference type="EMBL" id="UOFU01000223">
    <property type="protein sequence ID" value="VAX01265.1"/>
    <property type="molecule type" value="Genomic_DNA"/>
</dbReference>
<dbReference type="GO" id="GO:1990230">
    <property type="term" value="C:iron-sulfur cluster transfer complex"/>
    <property type="evidence" value="ECO:0007669"/>
    <property type="project" value="TreeGrafter"/>
</dbReference>
<dbReference type="SUPFAM" id="SSF46565">
    <property type="entry name" value="Chaperone J-domain"/>
    <property type="match status" value="1"/>
</dbReference>
<evidence type="ECO:0000313" key="4">
    <source>
        <dbReference type="EMBL" id="VAX01265.1"/>
    </source>
</evidence>
<dbReference type="SUPFAM" id="SSF47144">
    <property type="entry name" value="HSC20 (HSCB), C-terminal oligomerisation domain"/>
    <property type="match status" value="1"/>
</dbReference>
<dbReference type="GO" id="GO:0044571">
    <property type="term" value="P:[2Fe-2S] cluster assembly"/>
    <property type="evidence" value="ECO:0007669"/>
    <property type="project" value="InterPro"/>
</dbReference>
<sequence>MQAGDLTSDYFKLFALPVSFDIDDKILAERYRELQRAVHPDRFVNASDAERRLSMQLATRVNEGFRTLKDPLARARYLLELKGVALDDTDTRLDGGFLMQQMELRERMDAVKGAVDAGQRLFELRDAICTLEGQLMDELSPLFSDGSPQALQRARDVSRKLQFFHRLGEELAQLEDELAMS</sequence>
<dbReference type="GO" id="GO:0051087">
    <property type="term" value="F:protein-folding chaperone binding"/>
    <property type="evidence" value="ECO:0007669"/>
    <property type="project" value="InterPro"/>
</dbReference>
<dbReference type="SMART" id="SM00271">
    <property type="entry name" value="DnaJ"/>
    <property type="match status" value="1"/>
</dbReference>
<dbReference type="InterPro" id="IPR009073">
    <property type="entry name" value="HscB_oligo_C"/>
</dbReference>
<comment type="similarity">
    <text evidence="1">Belongs to the HscB family.</text>
</comment>
<evidence type="ECO:0000259" key="3">
    <source>
        <dbReference type="PROSITE" id="PS50076"/>
    </source>
</evidence>
<dbReference type="Gene3D" id="1.20.1280.20">
    <property type="entry name" value="HscB, C-terminal domain"/>
    <property type="match status" value="1"/>
</dbReference>
<name>A0A3B1B4R3_9ZZZZ</name>
<dbReference type="CDD" id="cd06257">
    <property type="entry name" value="DnaJ"/>
    <property type="match status" value="1"/>
</dbReference>
<organism evidence="4">
    <name type="scientific">hydrothermal vent metagenome</name>
    <dbReference type="NCBI Taxonomy" id="652676"/>
    <lineage>
        <taxon>unclassified sequences</taxon>
        <taxon>metagenomes</taxon>
        <taxon>ecological metagenomes</taxon>
    </lineage>
</organism>
<protein>
    <submittedName>
        <fullName evidence="4">Chaperone protein HscB</fullName>
    </submittedName>
</protein>
<feature type="domain" description="J" evidence="3">
    <location>
        <begin position="9"/>
        <end position="83"/>
    </location>
</feature>
<proteinExistence type="inferred from homology"/>
<dbReference type="PROSITE" id="PS50076">
    <property type="entry name" value="DNAJ_2"/>
    <property type="match status" value="1"/>
</dbReference>
<dbReference type="InterPro" id="IPR004640">
    <property type="entry name" value="HscB"/>
</dbReference>
<gene>
    <name evidence="4" type="ORF">MNBD_GAMMA20-2252</name>
</gene>
<reference evidence="4" key="1">
    <citation type="submission" date="2018-06" db="EMBL/GenBank/DDBJ databases">
        <authorList>
            <person name="Zhirakovskaya E."/>
        </authorList>
    </citation>
    <scope>NUCLEOTIDE SEQUENCE</scope>
</reference>
<dbReference type="Gene3D" id="1.10.287.110">
    <property type="entry name" value="DnaJ domain"/>
    <property type="match status" value="1"/>
</dbReference>
<dbReference type="InterPro" id="IPR036386">
    <property type="entry name" value="HscB_C_sf"/>
</dbReference>
<dbReference type="Pfam" id="PF07743">
    <property type="entry name" value="HSCB_C"/>
    <property type="match status" value="1"/>
</dbReference>
<dbReference type="InterPro" id="IPR036869">
    <property type="entry name" value="J_dom_sf"/>
</dbReference>
<evidence type="ECO:0000256" key="2">
    <source>
        <dbReference type="ARBA" id="ARBA00023186"/>
    </source>
</evidence>
<dbReference type="PANTHER" id="PTHR14021">
    <property type="entry name" value="IRON-SULFUR CLUSTER CO-CHAPERONE PROTEIN HSCB"/>
    <property type="match status" value="1"/>
</dbReference>
<keyword evidence="2" id="KW-0143">Chaperone</keyword>
<dbReference type="HAMAP" id="MF_00682">
    <property type="entry name" value="HscB"/>
    <property type="match status" value="1"/>
</dbReference>
<accession>A0A3B1B4R3</accession>
<dbReference type="PANTHER" id="PTHR14021:SF15">
    <property type="entry name" value="IRON-SULFUR CLUSTER CO-CHAPERONE PROTEIN HSCB"/>
    <property type="match status" value="1"/>
</dbReference>
<dbReference type="GO" id="GO:0051259">
    <property type="term" value="P:protein complex oligomerization"/>
    <property type="evidence" value="ECO:0007669"/>
    <property type="project" value="InterPro"/>
</dbReference>
<dbReference type="NCBIfam" id="TIGR00714">
    <property type="entry name" value="hscB"/>
    <property type="match status" value="1"/>
</dbReference>
<dbReference type="GO" id="GO:0001671">
    <property type="term" value="F:ATPase activator activity"/>
    <property type="evidence" value="ECO:0007669"/>
    <property type="project" value="InterPro"/>
</dbReference>
<evidence type="ECO:0000256" key="1">
    <source>
        <dbReference type="ARBA" id="ARBA00010476"/>
    </source>
</evidence>
<dbReference type="AlphaFoldDB" id="A0A3B1B4R3"/>